<evidence type="ECO:0000259" key="8">
    <source>
        <dbReference type="Pfam" id="PF02776"/>
    </source>
</evidence>
<organism evidence="10 11">
    <name type="scientific">Dyadobacter linearis</name>
    <dbReference type="NCBI Taxonomy" id="2823330"/>
    <lineage>
        <taxon>Bacteria</taxon>
        <taxon>Pseudomonadati</taxon>
        <taxon>Bacteroidota</taxon>
        <taxon>Cytophagia</taxon>
        <taxon>Cytophagales</taxon>
        <taxon>Spirosomataceae</taxon>
        <taxon>Dyadobacter</taxon>
    </lineage>
</organism>
<protein>
    <recommendedName>
        <fullName evidence="6">2-succinyl-5-enolpyruvyl-6-hydroxy-3-cyclohexene-1-carboxylate synthase</fullName>
        <shortName evidence="6">SEPHCHC synthase</shortName>
        <ecNumber evidence="6">2.2.1.9</ecNumber>
    </recommendedName>
    <alternativeName>
        <fullName evidence="6">Menaquinone biosynthesis protein MenD</fullName>
    </alternativeName>
</protein>
<comment type="similarity">
    <text evidence="6">Belongs to the TPP enzyme family. MenD subfamily.</text>
</comment>
<dbReference type="Proteomes" id="UP000679725">
    <property type="component" value="Unassembled WGS sequence"/>
</dbReference>
<dbReference type="GO" id="GO:0070204">
    <property type="term" value="F:2-succinyl-5-enolpyruvyl-6-hydroxy-3-cyclohexene-1-carboxylic-acid synthase activity"/>
    <property type="evidence" value="ECO:0007669"/>
    <property type="project" value="UniProtKB-EC"/>
</dbReference>
<evidence type="ECO:0000313" key="10">
    <source>
        <dbReference type="EMBL" id="CAG5069126.1"/>
    </source>
</evidence>
<accession>A0ABN7R4T1</accession>
<dbReference type="Gene3D" id="3.40.50.970">
    <property type="match status" value="2"/>
</dbReference>
<evidence type="ECO:0000256" key="2">
    <source>
        <dbReference type="ARBA" id="ARBA00022723"/>
    </source>
</evidence>
<evidence type="ECO:0000256" key="3">
    <source>
        <dbReference type="ARBA" id="ARBA00022842"/>
    </source>
</evidence>
<sequence length="577" mass="64543">MAILQPLIDLASVCFAHGVRHVIVSPGSRSAALTLAFVRHRGFQMHTCMDERSAAFIGLGIAQQLNMPTVLICTSGSAAYNFAPAVAEAFFQHIPLLVLTADRPKEWQHQLDGQTIYQADIYGRHVKRSFEISPDYGHKDVQWAINRIANEALISASSQPWGPVHINIPIREPFYPQETDAFQPSEHIRVFEKIQTNATLSTELWHQMIEELEDGGSVLIAGGQARYDPELSESLEKISEEWGIPVLGDCISNLNLKTHLISRHDLFLGMENAAELRPDLLITFGLSFLSKEFKQFIRRNPPKQHWHIGETAVLSDPMQVLTKSIPVKPAYFFKELFEQVDYQQFVQNTDFDNVCSNIGKWDAFEARSTTGVAKYLDDLRSLNDLTSVDLLFRYIKSEYQLHVANSMAVRYVNVLLTESVTSELFANRGTSGIDGCVSTAIGAARVNSKPTMLIVGDVAFLYDRNGLLAAPLPDNLKIVVLNNGGGNIFRMIDGPGALPEMEEFFETRHSYTARRTCEDSGITYLSVTDLSSLEETLKQFLQAPKISLIEIFTDPYENERVWKGLKATVKSDLIGNA</sequence>
<keyword evidence="11" id="KW-1185">Reference proteome</keyword>
<dbReference type="InterPro" id="IPR012001">
    <property type="entry name" value="Thiamin_PyroP_enz_TPP-bd_dom"/>
</dbReference>
<dbReference type="InterPro" id="IPR011766">
    <property type="entry name" value="TPP_enzyme_TPP-bd"/>
</dbReference>
<comment type="cofactor">
    <cofactor evidence="6">
        <name>Mg(2+)</name>
        <dbReference type="ChEBI" id="CHEBI:18420"/>
    </cofactor>
    <cofactor evidence="6">
        <name>Mn(2+)</name>
        <dbReference type="ChEBI" id="CHEBI:29035"/>
    </cofactor>
</comment>
<keyword evidence="6" id="KW-0474">Menaquinone biosynthesis</keyword>
<evidence type="ECO:0000259" key="9">
    <source>
        <dbReference type="Pfam" id="PF16582"/>
    </source>
</evidence>
<dbReference type="InterPro" id="IPR004433">
    <property type="entry name" value="MenaQ_synth_MenD"/>
</dbReference>
<reference evidence="10 11" key="1">
    <citation type="submission" date="2021-04" db="EMBL/GenBank/DDBJ databases">
        <authorList>
            <person name="Rodrigo-Torres L."/>
            <person name="Arahal R. D."/>
            <person name="Lucena T."/>
        </authorList>
    </citation>
    <scope>NUCLEOTIDE SEQUENCE [LARGE SCALE GENOMIC DNA]</scope>
    <source>
        <strain evidence="10 11">CECT 9623</strain>
    </source>
</reference>
<dbReference type="Pfam" id="PF16582">
    <property type="entry name" value="TPP_enzyme_M_2"/>
    <property type="match status" value="1"/>
</dbReference>
<evidence type="ECO:0000259" key="7">
    <source>
        <dbReference type="Pfam" id="PF02775"/>
    </source>
</evidence>
<dbReference type="HAMAP" id="MF_01659">
    <property type="entry name" value="MenD"/>
    <property type="match status" value="1"/>
</dbReference>
<comment type="cofactor">
    <cofactor evidence="6">
        <name>thiamine diphosphate</name>
        <dbReference type="ChEBI" id="CHEBI:58937"/>
    </cofactor>
    <text evidence="6">Binds 1 thiamine pyrophosphate per subunit.</text>
</comment>
<dbReference type="CDD" id="cd07037">
    <property type="entry name" value="TPP_PYR_MenD"/>
    <property type="match status" value="1"/>
</dbReference>
<gene>
    <name evidence="6 10" type="primary">menD</name>
    <name evidence="10" type="ORF">DYBT9623_01861</name>
</gene>
<keyword evidence="1 6" id="KW-0808">Transferase</keyword>
<keyword evidence="4 6" id="KW-0786">Thiamine pyrophosphate</keyword>
<dbReference type="SUPFAM" id="SSF52518">
    <property type="entry name" value="Thiamin diphosphate-binding fold (THDP-binding)"/>
    <property type="match status" value="2"/>
</dbReference>
<dbReference type="EMBL" id="CAJRAU010000002">
    <property type="protein sequence ID" value="CAG5069126.1"/>
    <property type="molecule type" value="Genomic_DNA"/>
</dbReference>
<dbReference type="CDD" id="cd02009">
    <property type="entry name" value="TPP_SHCHC_synthase"/>
    <property type="match status" value="1"/>
</dbReference>
<dbReference type="PIRSF" id="PIRSF004983">
    <property type="entry name" value="MenD"/>
    <property type="match status" value="1"/>
</dbReference>
<feature type="domain" description="Menaquinone biosynthesis protein MenD middle" evidence="9">
    <location>
        <begin position="198"/>
        <end position="328"/>
    </location>
</feature>
<evidence type="ECO:0000313" key="11">
    <source>
        <dbReference type="Proteomes" id="UP000679725"/>
    </source>
</evidence>
<dbReference type="RefSeq" id="WP_215233215.1">
    <property type="nucleotide sequence ID" value="NZ_CAJRAU010000002.1"/>
</dbReference>
<dbReference type="Pfam" id="PF02776">
    <property type="entry name" value="TPP_enzyme_N"/>
    <property type="match status" value="1"/>
</dbReference>
<proteinExistence type="inferred from homology"/>
<dbReference type="InterPro" id="IPR032264">
    <property type="entry name" value="MenD_middle"/>
</dbReference>
<keyword evidence="5 6" id="KW-0464">Manganese</keyword>
<comment type="function">
    <text evidence="6">Catalyzes the thiamine diphosphate-dependent decarboxylation of 2-oxoglutarate and the subsequent addition of the resulting succinic semialdehyde-thiamine pyrophosphate anion to isochorismate to yield 2-succinyl-5-enolpyruvyl-6-hydroxy-3-cyclohexene-1-carboxylate (SEPHCHC).</text>
</comment>
<dbReference type="Pfam" id="PF02775">
    <property type="entry name" value="TPP_enzyme_C"/>
    <property type="match status" value="1"/>
</dbReference>
<dbReference type="Gene3D" id="3.40.50.1220">
    <property type="entry name" value="TPP-binding domain"/>
    <property type="match status" value="1"/>
</dbReference>
<comment type="caution">
    <text evidence="10">The sequence shown here is derived from an EMBL/GenBank/DDBJ whole genome shotgun (WGS) entry which is preliminary data.</text>
</comment>
<evidence type="ECO:0000256" key="1">
    <source>
        <dbReference type="ARBA" id="ARBA00022679"/>
    </source>
</evidence>
<evidence type="ECO:0000256" key="6">
    <source>
        <dbReference type="HAMAP-Rule" id="MF_01659"/>
    </source>
</evidence>
<evidence type="ECO:0000256" key="5">
    <source>
        <dbReference type="ARBA" id="ARBA00023211"/>
    </source>
</evidence>
<evidence type="ECO:0000256" key="4">
    <source>
        <dbReference type="ARBA" id="ARBA00023052"/>
    </source>
</evidence>
<feature type="domain" description="Thiamine pyrophosphate enzyme N-terminal TPP-binding" evidence="8">
    <location>
        <begin position="10"/>
        <end position="112"/>
    </location>
</feature>
<comment type="pathway">
    <text evidence="6">Quinol/quinone metabolism; 1,4-dihydroxy-2-naphthoate biosynthesis; 1,4-dihydroxy-2-naphthoate from chorismate: step 2/7.</text>
</comment>
<name>A0ABN7R4T1_9BACT</name>
<dbReference type="PANTHER" id="PTHR42916:SF1">
    <property type="entry name" value="PROTEIN PHYLLO, CHLOROPLASTIC"/>
    <property type="match status" value="1"/>
</dbReference>
<keyword evidence="2 6" id="KW-0479">Metal-binding</keyword>
<comment type="catalytic activity">
    <reaction evidence="6">
        <text>isochorismate + 2-oxoglutarate + H(+) = 5-enolpyruvoyl-6-hydroxy-2-succinyl-cyclohex-3-ene-1-carboxylate + CO2</text>
        <dbReference type="Rhea" id="RHEA:25593"/>
        <dbReference type="ChEBI" id="CHEBI:15378"/>
        <dbReference type="ChEBI" id="CHEBI:16526"/>
        <dbReference type="ChEBI" id="CHEBI:16810"/>
        <dbReference type="ChEBI" id="CHEBI:29780"/>
        <dbReference type="ChEBI" id="CHEBI:58818"/>
        <dbReference type="EC" id="2.2.1.9"/>
    </reaction>
</comment>
<comment type="pathway">
    <text evidence="6">Quinol/quinone metabolism; menaquinone biosynthesis.</text>
</comment>
<dbReference type="InterPro" id="IPR029061">
    <property type="entry name" value="THDP-binding"/>
</dbReference>
<comment type="subunit">
    <text evidence="6">Homodimer.</text>
</comment>
<dbReference type="PANTHER" id="PTHR42916">
    <property type="entry name" value="2-SUCCINYL-5-ENOLPYRUVYL-6-HYDROXY-3-CYCLOHEXENE-1-CARBOXYLATE SYNTHASE"/>
    <property type="match status" value="1"/>
</dbReference>
<dbReference type="NCBIfam" id="TIGR00173">
    <property type="entry name" value="menD"/>
    <property type="match status" value="1"/>
</dbReference>
<keyword evidence="3 6" id="KW-0460">Magnesium</keyword>
<dbReference type="EC" id="2.2.1.9" evidence="6"/>
<feature type="domain" description="Thiamine pyrophosphate enzyme TPP-binding" evidence="7">
    <location>
        <begin position="435"/>
        <end position="551"/>
    </location>
</feature>